<dbReference type="AlphaFoldDB" id="A0A7V7TV21"/>
<dbReference type="EMBL" id="VZDO01000019">
    <property type="protein sequence ID" value="KAB0677084.1"/>
    <property type="molecule type" value="Genomic_DNA"/>
</dbReference>
<evidence type="ECO:0000259" key="3">
    <source>
        <dbReference type="Pfam" id="PF06904"/>
    </source>
</evidence>
<keyword evidence="5" id="KW-1185">Reference proteome</keyword>
<organism evidence="4 5">
    <name type="scientific">Plantimonas leprariae</name>
    <dbReference type="NCBI Taxonomy" id="2615207"/>
    <lineage>
        <taxon>Bacteria</taxon>
        <taxon>Pseudomonadati</taxon>
        <taxon>Pseudomonadota</taxon>
        <taxon>Alphaproteobacteria</taxon>
        <taxon>Hyphomicrobiales</taxon>
        <taxon>Aurantimonadaceae</taxon>
        <taxon>Plantimonas</taxon>
    </lineage>
</organism>
<dbReference type="InterPro" id="IPR009683">
    <property type="entry name" value="Extensin-like_C"/>
</dbReference>
<evidence type="ECO:0000313" key="4">
    <source>
        <dbReference type="EMBL" id="KAB0677084.1"/>
    </source>
</evidence>
<comment type="caution">
    <text evidence="4">The sequence shown here is derived from an EMBL/GenBank/DDBJ whole genome shotgun (WGS) entry which is preliminary data.</text>
</comment>
<evidence type="ECO:0000256" key="2">
    <source>
        <dbReference type="SAM" id="SignalP"/>
    </source>
</evidence>
<feature type="compositionally biased region" description="Basic residues" evidence="1">
    <location>
        <begin position="49"/>
        <end position="67"/>
    </location>
</feature>
<dbReference type="Proteomes" id="UP000432089">
    <property type="component" value="Unassembled WGS sequence"/>
</dbReference>
<sequence length="443" mass="44384">MARTFGPAASVALALALALPLGLAEPAPAAERGSNPVENFMRRVFGPPHRAKQPTRSRTRQQAKPKPKPAAPPVAGTGAAAGAAGAAAAVGAAAAATGAAAEPVPTPAPRPETAGGENAAGTPAKDAAAPEAVEKKDEAAKDAPSAADDAAKKPSEGATAPSVPAAGPSSAAEGEAGATAPVPGQPDAVQPAVPAEAKPVEELPVPDARPADAPPPPPTGEAPAKGQAGAEPPKPEDAPNSTDKLKSRQPVIDPATSVVAAAAIEDAIECEAELKRRGAVFTVKPSISEGECGVLRPIDFERSSTGIKVGPNTQMLCRAALALDVWLADSVAPAAKANFPDRKLIEFQHASTYVCRPRASESGISEHARGSAIDIGSFGFDKGEAIGVAARDAGSPEAKFLDAVRAGACGPFKTVLGPGTDPDHATHFHLDIAARRNGATYCK</sequence>
<gene>
    <name evidence="4" type="ORF">F6X38_19700</name>
</gene>
<feature type="region of interest" description="Disordered" evidence="1">
    <location>
        <begin position="27"/>
        <end position="251"/>
    </location>
</feature>
<feature type="compositionally biased region" description="Low complexity" evidence="1">
    <location>
        <begin position="156"/>
        <end position="182"/>
    </location>
</feature>
<reference evidence="4 5" key="1">
    <citation type="submission" date="2019-09" db="EMBL/GenBank/DDBJ databases">
        <title>YIM 132180 draft genome.</title>
        <authorList>
            <person name="Zhang K."/>
        </authorList>
    </citation>
    <scope>NUCLEOTIDE SEQUENCE [LARGE SCALE GENOMIC DNA]</scope>
    <source>
        <strain evidence="4 5">YIM 132180</strain>
    </source>
</reference>
<feature type="compositionally biased region" description="Basic and acidic residues" evidence="1">
    <location>
        <begin position="132"/>
        <end position="141"/>
    </location>
</feature>
<protein>
    <submittedName>
        <fullName evidence="4">Extensin family protein</fullName>
    </submittedName>
</protein>
<feature type="domain" description="Extensin-like C-terminal" evidence="3">
    <location>
        <begin position="269"/>
        <end position="443"/>
    </location>
</feature>
<evidence type="ECO:0000256" key="1">
    <source>
        <dbReference type="SAM" id="MobiDB-lite"/>
    </source>
</evidence>
<accession>A0A7V7TV21</accession>
<dbReference type="RefSeq" id="WP_150972738.1">
    <property type="nucleotide sequence ID" value="NZ_VZDO01000019.1"/>
</dbReference>
<keyword evidence="2" id="KW-0732">Signal</keyword>
<feature type="chain" id="PRO_5031411065" evidence="2">
    <location>
        <begin position="30"/>
        <end position="443"/>
    </location>
</feature>
<dbReference type="Pfam" id="PF06904">
    <property type="entry name" value="Extensin-like_C"/>
    <property type="match status" value="1"/>
</dbReference>
<name>A0A7V7TV21_9HYPH</name>
<proteinExistence type="predicted"/>
<feature type="compositionally biased region" description="Low complexity" evidence="1">
    <location>
        <begin position="73"/>
        <end position="103"/>
    </location>
</feature>
<evidence type="ECO:0000313" key="5">
    <source>
        <dbReference type="Proteomes" id="UP000432089"/>
    </source>
</evidence>
<feature type="signal peptide" evidence="2">
    <location>
        <begin position="1"/>
        <end position="29"/>
    </location>
</feature>